<feature type="domain" description="Response regulatory" evidence="10">
    <location>
        <begin position="631"/>
        <end position="748"/>
    </location>
</feature>
<dbReference type="InterPro" id="IPR004358">
    <property type="entry name" value="Sig_transdc_His_kin-like_C"/>
</dbReference>
<comment type="caution">
    <text evidence="11">The sequence shown here is derived from an EMBL/GenBank/DDBJ whole genome shotgun (WGS) entry which is preliminary data.</text>
</comment>
<feature type="transmembrane region" description="Helical" evidence="8">
    <location>
        <begin position="212"/>
        <end position="233"/>
    </location>
</feature>
<dbReference type="Proteomes" id="UP001379945">
    <property type="component" value="Unassembled WGS sequence"/>
</dbReference>
<protein>
    <recommendedName>
        <fullName evidence="2">histidine kinase</fullName>
        <ecNumber evidence="2">2.7.13.3</ecNumber>
    </recommendedName>
</protein>
<keyword evidence="6" id="KW-0902">Two-component regulatory system</keyword>
<dbReference type="Pfam" id="PF02518">
    <property type="entry name" value="HATPase_c"/>
    <property type="match status" value="1"/>
</dbReference>
<keyword evidence="8" id="KW-0812">Transmembrane</keyword>
<dbReference type="InterPro" id="IPR036890">
    <property type="entry name" value="HATPase_C_sf"/>
</dbReference>
<dbReference type="RefSeq" id="WP_341400314.1">
    <property type="nucleotide sequence ID" value="NZ_JBBUTI010000012.1"/>
</dbReference>
<sequence length="750" mass="82237">MAAPVATEPGVVMPEVEVQDEAGRWVPTTLPYRWRSTATDTSRRLTFRLRFDLPAVPTTMWAMRADRMPPDRQLTLNGQLLSGALQDRALVRRFALPAQWVDVPPALLRAGSNELLMTLELSHRVGALAPVTLGPADVLQPEFSRLVWFTVSLPQALNMAAAGLALFILLIWWLRPAERVLGYFGALWLLVSVRNMAYFVTNGHLPPAVSDYLFYAAQVFSAPLVAGFALAIARRPWPLPRAAVIAVLALMLLIGALGVWLDRMVLVRQWVYPCFIVVLCWVAWLLWQGVRQLAPLARRGMAVALGTLVVAAVHDYLYATGGLPYLGMQPVLNHVMGTFWVPWVSPLLLLVGARVLLQRFVQALDLSEHHGQLLEQRVADRTRELQAANAAKTRFVAAASHDLRQPVASIGLLAGLLREQVNGSASRAVLDRLTESVAALESLLKGLLDMSRFDAGSVQVRPQRLQLQSLFDAVAAHERDAAALKGLQLRLHASGLSVQADPVLLEQMVRNLVSNAVRYTERGGVLVSARRRGDGVLLQVWDTGCGVPDDKQASIFEEFVQLDNPARERHRGLGLGLSLVRRASQLMAVPLSLRSVPGKGSCFSLMLPRVGAAQRVAPVAPVQPRSLRGMQIVVVDDDEGIRESLRLRIETWGARVQCYGSVAALRDALQRQGLPQTLDLVLSDQRLPDGHALDVLAVLQPRWPDLPALIITGDTAPADLARLQATGLRVLHKPFSAEALFDAMREVVPG</sequence>
<feature type="transmembrane region" description="Helical" evidence="8">
    <location>
        <begin position="146"/>
        <end position="173"/>
    </location>
</feature>
<feature type="modified residue" description="4-aspartylphosphate" evidence="7">
    <location>
        <position position="684"/>
    </location>
</feature>
<evidence type="ECO:0000313" key="12">
    <source>
        <dbReference type="Proteomes" id="UP001379945"/>
    </source>
</evidence>
<reference evidence="11 12" key="1">
    <citation type="submission" date="2024-04" db="EMBL/GenBank/DDBJ databases">
        <title>Novel species of the genus Ideonella isolated from streams.</title>
        <authorList>
            <person name="Lu H."/>
        </authorList>
    </citation>
    <scope>NUCLEOTIDE SEQUENCE [LARGE SCALE GENOMIC DNA]</scope>
    <source>
        <strain evidence="11 12">LYT19W</strain>
    </source>
</reference>
<dbReference type="InterPro" id="IPR050736">
    <property type="entry name" value="Sensor_HK_Regulatory"/>
</dbReference>
<dbReference type="SUPFAM" id="SSF55874">
    <property type="entry name" value="ATPase domain of HSP90 chaperone/DNA topoisomerase II/histidine kinase"/>
    <property type="match status" value="1"/>
</dbReference>
<feature type="transmembrane region" description="Helical" evidence="8">
    <location>
        <begin position="180"/>
        <end position="200"/>
    </location>
</feature>
<dbReference type="CDD" id="cd00156">
    <property type="entry name" value="REC"/>
    <property type="match status" value="1"/>
</dbReference>
<evidence type="ECO:0000256" key="1">
    <source>
        <dbReference type="ARBA" id="ARBA00000085"/>
    </source>
</evidence>
<comment type="catalytic activity">
    <reaction evidence="1">
        <text>ATP + protein L-histidine = ADP + protein N-phospho-L-histidine.</text>
        <dbReference type="EC" id="2.7.13.3"/>
    </reaction>
</comment>
<dbReference type="EMBL" id="JBBUTI010000012">
    <property type="protein sequence ID" value="MEK8048001.1"/>
    <property type="molecule type" value="Genomic_DNA"/>
</dbReference>
<dbReference type="InterPro" id="IPR003594">
    <property type="entry name" value="HATPase_dom"/>
</dbReference>
<dbReference type="Gene3D" id="1.10.287.130">
    <property type="match status" value="1"/>
</dbReference>
<dbReference type="Gene3D" id="3.40.50.2300">
    <property type="match status" value="1"/>
</dbReference>
<dbReference type="PANTHER" id="PTHR43711">
    <property type="entry name" value="TWO-COMPONENT HISTIDINE KINASE"/>
    <property type="match status" value="1"/>
</dbReference>
<dbReference type="SMART" id="SM00448">
    <property type="entry name" value="REC"/>
    <property type="match status" value="1"/>
</dbReference>
<dbReference type="InterPro" id="IPR001789">
    <property type="entry name" value="Sig_transdc_resp-reg_receiver"/>
</dbReference>
<evidence type="ECO:0000256" key="2">
    <source>
        <dbReference type="ARBA" id="ARBA00012438"/>
    </source>
</evidence>
<keyword evidence="11" id="KW-0067">ATP-binding</keyword>
<keyword evidence="5" id="KW-0418">Kinase</keyword>
<dbReference type="PROSITE" id="PS50110">
    <property type="entry name" value="RESPONSE_REGULATORY"/>
    <property type="match status" value="1"/>
</dbReference>
<evidence type="ECO:0000256" key="5">
    <source>
        <dbReference type="ARBA" id="ARBA00022777"/>
    </source>
</evidence>
<name>A0ABU9CAQ8_9BURK</name>
<keyword evidence="8" id="KW-1133">Transmembrane helix</keyword>
<dbReference type="PRINTS" id="PR00344">
    <property type="entry name" value="BCTRLSENSOR"/>
</dbReference>
<keyword evidence="8" id="KW-0472">Membrane</keyword>
<dbReference type="PROSITE" id="PS50109">
    <property type="entry name" value="HIS_KIN"/>
    <property type="match status" value="1"/>
</dbReference>
<dbReference type="InterPro" id="IPR011006">
    <property type="entry name" value="CheY-like_superfamily"/>
</dbReference>
<dbReference type="Pfam" id="PF00072">
    <property type="entry name" value="Response_reg"/>
    <property type="match status" value="1"/>
</dbReference>
<dbReference type="GO" id="GO:0005524">
    <property type="term" value="F:ATP binding"/>
    <property type="evidence" value="ECO:0007669"/>
    <property type="project" value="UniProtKB-KW"/>
</dbReference>
<dbReference type="InterPro" id="IPR005467">
    <property type="entry name" value="His_kinase_dom"/>
</dbReference>
<dbReference type="Pfam" id="PF00512">
    <property type="entry name" value="HisKA"/>
    <property type="match status" value="1"/>
</dbReference>
<dbReference type="SMART" id="SM00387">
    <property type="entry name" value="HATPase_c"/>
    <property type="match status" value="1"/>
</dbReference>
<dbReference type="EC" id="2.7.13.3" evidence="2"/>
<evidence type="ECO:0000256" key="6">
    <source>
        <dbReference type="ARBA" id="ARBA00023012"/>
    </source>
</evidence>
<evidence type="ECO:0000256" key="3">
    <source>
        <dbReference type="ARBA" id="ARBA00022553"/>
    </source>
</evidence>
<accession>A0ABU9CAQ8</accession>
<evidence type="ECO:0000259" key="9">
    <source>
        <dbReference type="PROSITE" id="PS50109"/>
    </source>
</evidence>
<feature type="transmembrane region" description="Helical" evidence="8">
    <location>
        <begin position="267"/>
        <end position="287"/>
    </location>
</feature>
<keyword evidence="4" id="KW-0808">Transferase</keyword>
<dbReference type="Gene3D" id="3.30.565.10">
    <property type="entry name" value="Histidine kinase-like ATPase, C-terminal domain"/>
    <property type="match status" value="1"/>
</dbReference>
<evidence type="ECO:0000259" key="10">
    <source>
        <dbReference type="PROSITE" id="PS50110"/>
    </source>
</evidence>
<dbReference type="InterPro" id="IPR036097">
    <property type="entry name" value="HisK_dim/P_sf"/>
</dbReference>
<keyword evidence="11" id="KW-0547">Nucleotide-binding</keyword>
<dbReference type="PANTHER" id="PTHR43711:SF1">
    <property type="entry name" value="HISTIDINE KINASE 1"/>
    <property type="match status" value="1"/>
</dbReference>
<feature type="transmembrane region" description="Helical" evidence="8">
    <location>
        <begin position="299"/>
        <end position="319"/>
    </location>
</feature>
<evidence type="ECO:0000256" key="7">
    <source>
        <dbReference type="PROSITE-ProRule" id="PRU00169"/>
    </source>
</evidence>
<keyword evidence="12" id="KW-1185">Reference proteome</keyword>
<keyword evidence="3 7" id="KW-0597">Phosphoprotein</keyword>
<evidence type="ECO:0000256" key="8">
    <source>
        <dbReference type="SAM" id="Phobius"/>
    </source>
</evidence>
<gene>
    <name evidence="11" type="ORF">AACH00_16700</name>
</gene>
<dbReference type="SUPFAM" id="SSF47384">
    <property type="entry name" value="Homodimeric domain of signal transducing histidine kinase"/>
    <property type="match status" value="1"/>
</dbReference>
<evidence type="ECO:0000256" key="4">
    <source>
        <dbReference type="ARBA" id="ARBA00022679"/>
    </source>
</evidence>
<proteinExistence type="predicted"/>
<feature type="transmembrane region" description="Helical" evidence="8">
    <location>
        <begin position="339"/>
        <end position="357"/>
    </location>
</feature>
<dbReference type="CDD" id="cd00082">
    <property type="entry name" value="HisKA"/>
    <property type="match status" value="1"/>
</dbReference>
<dbReference type="SMART" id="SM00388">
    <property type="entry name" value="HisKA"/>
    <property type="match status" value="1"/>
</dbReference>
<feature type="domain" description="Histidine kinase" evidence="9">
    <location>
        <begin position="398"/>
        <end position="611"/>
    </location>
</feature>
<dbReference type="SUPFAM" id="SSF52172">
    <property type="entry name" value="CheY-like"/>
    <property type="match status" value="1"/>
</dbReference>
<organism evidence="11 12">
    <name type="scientific">Ideonella margarita</name>
    <dbReference type="NCBI Taxonomy" id="2984191"/>
    <lineage>
        <taxon>Bacteria</taxon>
        <taxon>Pseudomonadati</taxon>
        <taxon>Pseudomonadota</taxon>
        <taxon>Betaproteobacteria</taxon>
        <taxon>Burkholderiales</taxon>
        <taxon>Sphaerotilaceae</taxon>
        <taxon>Ideonella</taxon>
    </lineage>
</organism>
<evidence type="ECO:0000313" key="11">
    <source>
        <dbReference type="EMBL" id="MEK8048001.1"/>
    </source>
</evidence>
<feature type="transmembrane region" description="Helical" evidence="8">
    <location>
        <begin position="242"/>
        <end position="261"/>
    </location>
</feature>
<dbReference type="InterPro" id="IPR003661">
    <property type="entry name" value="HisK_dim/P_dom"/>
</dbReference>